<evidence type="ECO:0000256" key="1">
    <source>
        <dbReference type="ARBA" id="ARBA00004906"/>
    </source>
</evidence>
<evidence type="ECO:0000259" key="5">
    <source>
        <dbReference type="Pfam" id="PF16190"/>
    </source>
</evidence>
<dbReference type="Pfam" id="PF10585">
    <property type="entry name" value="UBA_E1_SCCH"/>
    <property type="match status" value="1"/>
</dbReference>
<comment type="caution">
    <text evidence="6">The sequence shown here is derived from an EMBL/GenBank/DDBJ whole genome shotgun (WGS) entry which is preliminary data.</text>
</comment>
<sequence>MISMITKDKPGVVTCLDEARHGFESGDYVTFTEIQGMKELNGCQPVEIKVGAGAIGCELLKNFAMIGLASEEGEVIVTDMDTIEKSNLNRQFLFRPSDVTVIIYSCYSNLPFSLDPKFMERTLKLPGAQPVEVLEAVYKSVVTDCPHSWGDCVAWARNHWQCQYSNNIRQLLHNFPPDQVKNDLVYTGRQNSTYY</sequence>
<evidence type="ECO:0000313" key="7">
    <source>
        <dbReference type="Proteomes" id="UP001434883"/>
    </source>
</evidence>
<dbReference type="InterPro" id="IPR019572">
    <property type="entry name" value="UBA_E1_SCCH"/>
</dbReference>
<dbReference type="InterPro" id="IPR042063">
    <property type="entry name" value="Ubi_acti_E1_SCCH"/>
</dbReference>
<dbReference type="PANTHER" id="PTHR10953:SF195">
    <property type="entry name" value="UBIQUITIN-LIKE MODIFIER-ACTIVATING ENZYME 1"/>
    <property type="match status" value="1"/>
</dbReference>
<proteinExistence type="inferred from homology"/>
<evidence type="ECO:0000256" key="3">
    <source>
        <dbReference type="ARBA" id="ARBA00022598"/>
    </source>
</evidence>
<dbReference type="SUPFAM" id="SSF69572">
    <property type="entry name" value="Activating enzymes of the ubiquitin-like proteins"/>
    <property type="match status" value="2"/>
</dbReference>
<dbReference type="Gene3D" id="2.40.30.180">
    <property type="entry name" value="Ubiquitin-activating enzyme E1, FCCH domain"/>
    <property type="match status" value="1"/>
</dbReference>
<dbReference type="InterPro" id="IPR042302">
    <property type="entry name" value="E1_FCCH_sf"/>
</dbReference>
<dbReference type="Gene3D" id="1.10.10.2660">
    <property type="entry name" value="Ubiquitin-activating enzyme E1, SCCH domain"/>
    <property type="match status" value="1"/>
</dbReference>
<dbReference type="EMBL" id="JAHRIN010017086">
    <property type="protein sequence ID" value="MEQ2196802.1"/>
    <property type="molecule type" value="Genomic_DNA"/>
</dbReference>
<evidence type="ECO:0000313" key="6">
    <source>
        <dbReference type="EMBL" id="MEQ2196802.1"/>
    </source>
</evidence>
<gene>
    <name evidence="6" type="ORF">XENOCAPTIV_013517</name>
</gene>
<dbReference type="InterPro" id="IPR045886">
    <property type="entry name" value="ThiF/MoeB/HesA"/>
</dbReference>
<protein>
    <recommendedName>
        <fullName evidence="8">THIF-type NAD/FAD binding fold domain-containing protein</fullName>
    </recommendedName>
</protein>
<feature type="domain" description="Ubiquitin-activating enzyme E1 FCCH" evidence="5">
    <location>
        <begin position="8"/>
        <end position="50"/>
    </location>
</feature>
<reference evidence="6 7" key="1">
    <citation type="submission" date="2021-06" db="EMBL/GenBank/DDBJ databases">
        <authorList>
            <person name="Palmer J.M."/>
        </authorList>
    </citation>
    <scope>NUCLEOTIDE SEQUENCE [LARGE SCALE GENOMIC DNA]</scope>
    <source>
        <strain evidence="6 7">XC_2019</strain>
        <tissue evidence="6">Muscle</tissue>
    </source>
</reference>
<keyword evidence="3" id="KW-0436">Ligase</keyword>
<comment type="similarity">
    <text evidence="2">Belongs to the ubiquitin-activating E1 family.</text>
</comment>
<dbReference type="Pfam" id="PF16190">
    <property type="entry name" value="E1_FCCH"/>
    <property type="match status" value="1"/>
</dbReference>
<comment type="pathway">
    <text evidence="1">Protein modification; protein ubiquitination.</text>
</comment>
<evidence type="ECO:0000256" key="2">
    <source>
        <dbReference type="ARBA" id="ARBA00005673"/>
    </source>
</evidence>
<dbReference type="Proteomes" id="UP001434883">
    <property type="component" value="Unassembled WGS sequence"/>
</dbReference>
<dbReference type="InterPro" id="IPR032418">
    <property type="entry name" value="E1_FCCH"/>
</dbReference>
<accession>A0ABV0QLV2</accession>
<dbReference type="InterPro" id="IPR035985">
    <property type="entry name" value="Ubiquitin-activating_enz"/>
</dbReference>
<feature type="domain" description="Ubiquitin-activating enzyme SCCH" evidence="4">
    <location>
        <begin position="115"/>
        <end position="182"/>
    </location>
</feature>
<evidence type="ECO:0000259" key="4">
    <source>
        <dbReference type="Pfam" id="PF10585"/>
    </source>
</evidence>
<keyword evidence="7" id="KW-1185">Reference proteome</keyword>
<organism evidence="6 7">
    <name type="scientific">Xenoophorus captivus</name>
    <dbReference type="NCBI Taxonomy" id="1517983"/>
    <lineage>
        <taxon>Eukaryota</taxon>
        <taxon>Metazoa</taxon>
        <taxon>Chordata</taxon>
        <taxon>Craniata</taxon>
        <taxon>Vertebrata</taxon>
        <taxon>Euteleostomi</taxon>
        <taxon>Actinopterygii</taxon>
        <taxon>Neopterygii</taxon>
        <taxon>Teleostei</taxon>
        <taxon>Neoteleostei</taxon>
        <taxon>Acanthomorphata</taxon>
        <taxon>Ovalentaria</taxon>
        <taxon>Atherinomorphae</taxon>
        <taxon>Cyprinodontiformes</taxon>
        <taxon>Goodeidae</taxon>
        <taxon>Xenoophorus</taxon>
    </lineage>
</organism>
<dbReference type="PANTHER" id="PTHR10953">
    <property type="entry name" value="UBIQUITIN-ACTIVATING ENZYME E1"/>
    <property type="match status" value="1"/>
</dbReference>
<dbReference type="Gene3D" id="3.40.50.720">
    <property type="entry name" value="NAD(P)-binding Rossmann-like Domain"/>
    <property type="match status" value="1"/>
</dbReference>
<evidence type="ECO:0008006" key="8">
    <source>
        <dbReference type="Google" id="ProtNLM"/>
    </source>
</evidence>
<name>A0ABV0QLV2_9TELE</name>